<evidence type="ECO:0000256" key="4">
    <source>
        <dbReference type="ARBA" id="ARBA00022692"/>
    </source>
</evidence>
<evidence type="ECO:0000313" key="9">
    <source>
        <dbReference type="EMBL" id="SJZ29575.1"/>
    </source>
</evidence>
<feature type="domain" description="Glycine transporter" evidence="8">
    <location>
        <begin position="104"/>
        <end position="179"/>
    </location>
</feature>
<dbReference type="AlphaFoldDB" id="A0A1T4JHD4"/>
<dbReference type="RefSeq" id="WP_078932000.1">
    <property type="nucleotide sequence ID" value="NZ_FUWG01000002.1"/>
</dbReference>
<dbReference type="GeneID" id="78315400"/>
<evidence type="ECO:0000256" key="5">
    <source>
        <dbReference type="ARBA" id="ARBA00022989"/>
    </source>
</evidence>
<evidence type="ECO:0000313" key="10">
    <source>
        <dbReference type="Proteomes" id="UP000190423"/>
    </source>
</evidence>
<proteinExistence type="inferred from homology"/>
<organism evidence="9 10">
    <name type="scientific">Treponema porcinum</name>
    <dbReference type="NCBI Taxonomy" id="261392"/>
    <lineage>
        <taxon>Bacteria</taxon>
        <taxon>Pseudomonadati</taxon>
        <taxon>Spirochaetota</taxon>
        <taxon>Spirochaetia</taxon>
        <taxon>Spirochaetales</taxon>
        <taxon>Treponemataceae</taxon>
        <taxon>Treponema</taxon>
    </lineage>
</organism>
<accession>A0A1T4JHD4</accession>
<evidence type="ECO:0000256" key="6">
    <source>
        <dbReference type="ARBA" id="ARBA00023136"/>
    </source>
</evidence>
<feature type="transmembrane region" description="Helical" evidence="7">
    <location>
        <begin position="163"/>
        <end position="182"/>
    </location>
</feature>
<feature type="transmembrane region" description="Helical" evidence="7">
    <location>
        <begin position="131"/>
        <end position="151"/>
    </location>
</feature>
<name>A0A1T4JHD4_TREPO</name>
<feature type="transmembrane region" description="Helical" evidence="7">
    <location>
        <begin position="57"/>
        <end position="76"/>
    </location>
</feature>
<feature type="domain" description="Glycine transporter" evidence="8">
    <location>
        <begin position="4"/>
        <end position="77"/>
    </location>
</feature>
<feature type="transmembrane region" description="Helical" evidence="7">
    <location>
        <begin position="97"/>
        <end position="119"/>
    </location>
</feature>
<dbReference type="PANTHER" id="PTHR30506:SF3">
    <property type="entry name" value="UPF0126 INNER MEMBRANE PROTEIN YADS-RELATED"/>
    <property type="match status" value="1"/>
</dbReference>
<dbReference type="Pfam" id="PF03458">
    <property type="entry name" value="Gly_transporter"/>
    <property type="match status" value="2"/>
</dbReference>
<comment type="similarity">
    <text evidence="2">Belongs to the UPF0126 family.</text>
</comment>
<comment type="subcellular location">
    <subcellularLocation>
        <location evidence="1">Cell membrane</location>
        <topology evidence="1">Multi-pass membrane protein</topology>
    </subcellularLocation>
</comment>
<evidence type="ECO:0000256" key="1">
    <source>
        <dbReference type="ARBA" id="ARBA00004651"/>
    </source>
</evidence>
<evidence type="ECO:0000256" key="2">
    <source>
        <dbReference type="ARBA" id="ARBA00008193"/>
    </source>
</evidence>
<dbReference type="InterPro" id="IPR005115">
    <property type="entry name" value="Gly_transporter"/>
</dbReference>
<dbReference type="STRING" id="261392.SAMN02745149_00077"/>
<dbReference type="Proteomes" id="UP000190423">
    <property type="component" value="Unassembled WGS sequence"/>
</dbReference>
<sequence>MLFLFELTGTAAFAFSGAAAAVHKKMDIFGCVILGMTTACGGGIIRDLLLGITPPSAFTHPVYAACAAFVSILFFITAPKANISWSSAAFRTAHRRFFSLLLLIMDSVGLGIFTAAGVITSLNRFPEQQEFLAVFVGTVTGVGGGVLRDVFSCRIPSVFVKDFYACAAVLGAVLCIAMRSLLGETAALISGTALTVLLRLLAVFFKWHLPKPD</sequence>
<keyword evidence="4 7" id="KW-0812">Transmembrane</keyword>
<keyword evidence="5 7" id="KW-1133">Transmembrane helix</keyword>
<keyword evidence="6 7" id="KW-0472">Membrane</keyword>
<protein>
    <submittedName>
        <fullName evidence="9">Uncharacterized membrane protein YeiH</fullName>
    </submittedName>
</protein>
<keyword evidence="10" id="KW-1185">Reference proteome</keyword>
<evidence type="ECO:0000256" key="3">
    <source>
        <dbReference type="ARBA" id="ARBA00022475"/>
    </source>
</evidence>
<evidence type="ECO:0000259" key="8">
    <source>
        <dbReference type="Pfam" id="PF03458"/>
    </source>
</evidence>
<gene>
    <name evidence="9" type="ORF">SAMN02745149_00077</name>
</gene>
<dbReference type="EMBL" id="FUWG01000002">
    <property type="protein sequence ID" value="SJZ29575.1"/>
    <property type="molecule type" value="Genomic_DNA"/>
</dbReference>
<dbReference type="GO" id="GO:0005886">
    <property type="term" value="C:plasma membrane"/>
    <property type="evidence" value="ECO:0007669"/>
    <property type="project" value="UniProtKB-SubCell"/>
</dbReference>
<feature type="transmembrane region" description="Helical" evidence="7">
    <location>
        <begin position="188"/>
        <end position="209"/>
    </location>
</feature>
<reference evidence="9 10" key="1">
    <citation type="submission" date="2017-02" db="EMBL/GenBank/DDBJ databases">
        <authorList>
            <person name="Peterson S.W."/>
        </authorList>
    </citation>
    <scope>NUCLEOTIDE SEQUENCE [LARGE SCALE GENOMIC DNA]</scope>
    <source>
        <strain evidence="9 10">ATCC BAA-908</strain>
    </source>
</reference>
<keyword evidence="3" id="KW-1003">Cell membrane</keyword>
<dbReference type="PANTHER" id="PTHR30506">
    <property type="entry name" value="INNER MEMBRANE PROTEIN"/>
    <property type="match status" value="1"/>
</dbReference>
<evidence type="ECO:0000256" key="7">
    <source>
        <dbReference type="SAM" id="Phobius"/>
    </source>
</evidence>
<dbReference type="OrthoDB" id="369092at2"/>